<dbReference type="EMBL" id="CP108038">
    <property type="protein sequence ID" value="WUN84668.1"/>
    <property type="molecule type" value="Genomic_DNA"/>
</dbReference>
<reference evidence="1" key="1">
    <citation type="submission" date="2022-10" db="EMBL/GenBank/DDBJ databases">
        <title>The complete genomes of actinobacterial strains from the NBC collection.</title>
        <authorList>
            <person name="Joergensen T.S."/>
            <person name="Alvarez Arevalo M."/>
            <person name="Sterndorff E.B."/>
            <person name="Faurdal D."/>
            <person name="Vuksanovic O."/>
            <person name="Mourched A.-S."/>
            <person name="Charusanti P."/>
            <person name="Shaw S."/>
            <person name="Blin K."/>
            <person name="Weber T."/>
        </authorList>
    </citation>
    <scope>NUCLEOTIDE SEQUENCE</scope>
    <source>
        <strain evidence="1">NBC_00302</strain>
    </source>
</reference>
<evidence type="ECO:0000313" key="2">
    <source>
        <dbReference type="Proteomes" id="UP001432071"/>
    </source>
</evidence>
<dbReference type="GeneID" id="93759383"/>
<organism evidence="1 2">
    <name type="scientific">Streptomyces bobili</name>
    <dbReference type="NCBI Taxonomy" id="67280"/>
    <lineage>
        <taxon>Bacteria</taxon>
        <taxon>Bacillati</taxon>
        <taxon>Actinomycetota</taxon>
        <taxon>Actinomycetes</taxon>
        <taxon>Kitasatosporales</taxon>
        <taxon>Streptomycetaceae</taxon>
        <taxon>Streptomyces</taxon>
    </lineage>
</organism>
<accession>A0ABZ1QPQ5</accession>
<proteinExistence type="predicted"/>
<dbReference type="RefSeq" id="WP_328733570.1">
    <property type="nucleotide sequence ID" value="NZ_CP108038.1"/>
</dbReference>
<gene>
    <name evidence="1" type="ORF">OHT53_00420</name>
</gene>
<keyword evidence="2" id="KW-1185">Reference proteome</keyword>
<dbReference type="Proteomes" id="UP001432071">
    <property type="component" value="Chromosome"/>
</dbReference>
<sequence length="935" mass="99515">MPNFLVVRSADHVLLGVSCTGLTITERRPDGIPVLKAVTGDARLLVTFPPQHVAEETSQREEEAPQTLPSGSGPLVPVWRAALSGPSRIAFHLPPGTMLVPTVDGILQALSQGRPIQPAVPPGVTDTALELPWRMIFSVEDRLGGHEVTSVHPVLPMTIEGVTGLWRARLAADRPQPGTPVQDASLGLRAIDKGTAESADPGFSIPLGMAERTRLASEARLRPAQATRLELSALGGTLSAVGLWETFQWEHEAVLGRDVRVRTVTSGVLYPLGHRATYTELSERIFDQSAGNAAVLRSEFVLTVTEPVRHPPPEGPATRAFPFGDIEITTLWYSGVEAEWQDFSHPVTGQSHRAVFFEPTALDGPIAFPVRCATADGDVRFELPLLFVADVSQPGFVSLTDPALTQHLDKVYGQRSVPLPGIPLDLVRAAARSDGDVHEVHGITIGGSLHSTGYRPALSALDVRLPALRTLLGSDDLREARFTAEYLSRGAAQDVLLDMVPLDISFVGRADRSGGLVAPHFAANALSRTKGLVDRVALPAPGAEFIDPGRLFPSDATLLGFALKDLVTELKEPPKITSVPQPGQPPTVKMEWTGVKLKESGTFQPAGQSTLDLTVTASATGSDIRCSVRDFALMLPTPTKPLLKLQFASLTFTHHSGDHPKVQVGGVKVEFLGELQLVQQLGDAVDLSDLTPDITVTPAGLVAHYSLLLPSVTAGAFVMRDLAVNTEIAIPFDGRPVSVSFGFASRQNPFRLAVLMFGGGGYLELELDHTGLRRLEASLEFGATLAVDFVVASGEVHAFGGVRFELADGEVTVTGYLRIGGCVEVLGLISVSVELCITLAYQSATKALVGRATLVIEIDLTLWSDSVELDSGTWVLTGGGSGAQPFASHDSGTRMLAANGSGGRAVLAARDTADGLARWRQYQAAFVPVTTGDQQ</sequence>
<name>A0ABZ1QPQ5_9ACTN</name>
<protein>
    <submittedName>
        <fullName evidence="1">Uncharacterized protein</fullName>
    </submittedName>
</protein>
<evidence type="ECO:0000313" key="1">
    <source>
        <dbReference type="EMBL" id="WUN84668.1"/>
    </source>
</evidence>